<proteinExistence type="predicted"/>
<reference evidence="1 2" key="1">
    <citation type="submission" date="2024-01" db="EMBL/GenBank/DDBJ databases">
        <authorList>
            <person name="Allen C."/>
            <person name="Tagirdzhanova G."/>
        </authorList>
    </citation>
    <scope>NUCLEOTIDE SEQUENCE [LARGE SCALE GENOMIC DNA]</scope>
    <source>
        <strain evidence="1 2">CBS 573.63</strain>
    </source>
</reference>
<comment type="caution">
    <text evidence="1">The sequence shown here is derived from an EMBL/GenBank/DDBJ whole genome shotgun (WGS) entry which is preliminary data.</text>
</comment>
<name>A0ABP0D8A4_9PEZI</name>
<evidence type="ECO:0008006" key="3">
    <source>
        <dbReference type="Google" id="ProtNLM"/>
    </source>
</evidence>
<accession>A0ABP0D8A4</accession>
<gene>
    <name evidence="1" type="ORF">SEPCBS57363_001075</name>
</gene>
<sequence length="145" mass="15651">MAPKRVIRPLALGALLIAGGILFALSPPVGFRAATASLISAIEAAPYANVAQVGENVPLRDSKNKDEYLASLKAHDMGTTTTEDTATTAIMQPPEEEEIEDPLMLNVPENMRHMFYSSDDGVFVPASAPSQDRYHQPPTPTYVKI</sequence>
<dbReference type="EMBL" id="CAWUOM010000010">
    <property type="protein sequence ID" value="CAK7264443.1"/>
    <property type="molecule type" value="Genomic_DNA"/>
</dbReference>
<keyword evidence="2" id="KW-1185">Reference proteome</keyword>
<protein>
    <recommendedName>
        <fullName evidence="3">Transmembrane protein</fullName>
    </recommendedName>
</protein>
<organism evidence="1 2">
    <name type="scientific">Sporothrix epigloea</name>
    <dbReference type="NCBI Taxonomy" id="1892477"/>
    <lineage>
        <taxon>Eukaryota</taxon>
        <taxon>Fungi</taxon>
        <taxon>Dikarya</taxon>
        <taxon>Ascomycota</taxon>
        <taxon>Pezizomycotina</taxon>
        <taxon>Sordariomycetes</taxon>
        <taxon>Sordariomycetidae</taxon>
        <taxon>Ophiostomatales</taxon>
        <taxon>Ophiostomataceae</taxon>
        <taxon>Sporothrix</taxon>
    </lineage>
</organism>
<dbReference type="Proteomes" id="UP001642501">
    <property type="component" value="Unassembled WGS sequence"/>
</dbReference>
<evidence type="ECO:0000313" key="2">
    <source>
        <dbReference type="Proteomes" id="UP001642501"/>
    </source>
</evidence>
<evidence type="ECO:0000313" key="1">
    <source>
        <dbReference type="EMBL" id="CAK7264443.1"/>
    </source>
</evidence>